<feature type="compositionally biased region" description="Basic and acidic residues" evidence="4">
    <location>
        <begin position="21"/>
        <end position="32"/>
    </location>
</feature>
<dbReference type="HOGENOM" id="CLU_000288_181_20_1"/>
<dbReference type="PROSITE" id="PS00107">
    <property type="entry name" value="PROTEIN_KINASE_ATP"/>
    <property type="match status" value="1"/>
</dbReference>
<dbReference type="Gramene" id="CMH187CT">
    <property type="protein sequence ID" value="CMH187CT"/>
    <property type="gene ID" value="CMH187C"/>
</dbReference>
<dbReference type="Proteomes" id="UP000007014">
    <property type="component" value="Chromosome 8"/>
</dbReference>
<organism evidence="6 7">
    <name type="scientific">Cyanidioschyzon merolae (strain NIES-3377 / 10D)</name>
    <name type="common">Unicellular red alga</name>
    <dbReference type="NCBI Taxonomy" id="280699"/>
    <lineage>
        <taxon>Eukaryota</taxon>
        <taxon>Rhodophyta</taxon>
        <taxon>Bangiophyceae</taxon>
        <taxon>Cyanidiales</taxon>
        <taxon>Cyanidiaceae</taxon>
        <taxon>Cyanidioschyzon</taxon>
    </lineage>
</organism>
<accession>M1VBT1</accession>
<keyword evidence="2 3" id="KW-0067">ATP-binding</keyword>
<dbReference type="OrthoDB" id="346907at2759"/>
<dbReference type="PANTHER" id="PTHR24055">
    <property type="entry name" value="MITOGEN-ACTIVATED PROTEIN KINASE"/>
    <property type="match status" value="1"/>
</dbReference>
<feature type="region of interest" description="Disordered" evidence="4">
    <location>
        <begin position="1"/>
        <end position="46"/>
    </location>
</feature>
<dbReference type="InterPro" id="IPR000719">
    <property type="entry name" value="Prot_kinase_dom"/>
</dbReference>
<dbReference type="RefSeq" id="XP_005536133.1">
    <property type="nucleotide sequence ID" value="XM_005536076.1"/>
</dbReference>
<evidence type="ECO:0000313" key="6">
    <source>
        <dbReference type="EMBL" id="BAM79847.1"/>
    </source>
</evidence>
<feature type="domain" description="Protein kinase" evidence="5">
    <location>
        <begin position="59"/>
        <end position="414"/>
    </location>
</feature>
<dbReference type="eggNOG" id="KOG0658">
    <property type="taxonomic scope" value="Eukaryota"/>
</dbReference>
<dbReference type="InterPro" id="IPR011009">
    <property type="entry name" value="Kinase-like_dom_sf"/>
</dbReference>
<dbReference type="KEGG" id="cme:CYME_CMH187C"/>
<proteinExistence type="predicted"/>
<evidence type="ECO:0000313" key="7">
    <source>
        <dbReference type="Proteomes" id="UP000007014"/>
    </source>
</evidence>
<dbReference type="GeneID" id="16993512"/>
<dbReference type="EMBL" id="AP006490">
    <property type="protein sequence ID" value="BAM79847.1"/>
    <property type="molecule type" value="Genomic_DNA"/>
</dbReference>
<keyword evidence="6" id="KW-0808">Transferase</keyword>
<reference evidence="6 7" key="1">
    <citation type="journal article" date="2004" name="Nature">
        <title>Genome sequence of the ultrasmall unicellular red alga Cyanidioschyzon merolae 10D.</title>
        <authorList>
            <person name="Matsuzaki M."/>
            <person name="Misumi O."/>
            <person name="Shin-i T."/>
            <person name="Maruyama S."/>
            <person name="Takahara M."/>
            <person name="Miyagishima S."/>
            <person name="Mori T."/>
            <person name="Nishida K."/>
            <person name="Yagisawa F."/>
            <person name="Nishida K."/>
            <person name="Yoshida Y."/>
            <person name="Nishimura Y."/>
            <person name="Nakao S."/>
            <person name="Kobayashi T."/>
            <person name="Momoyama Y."/>
            <person name="Higashiyama T."/>
            <person name="Minoda A."/>
            <person name="Sano M."/>
            <person name="Nomoto H."/>
            <person name="Oishi K."/>
            <person name="Hayashi H."/>
            <person name="Ohta F."/>
            <person name="Nishizaka S."/>
            <person name="Haga S."/>
            <person name="Miura S."/>
            <person name="Morishita T."/>
            <person name="Kabeya Y."/>
            <person name="Terasawa K."/>
            <person name="Suzuki Y."/>
            <person name="Ishii Y."/>
            <person name="Asakawa S."/>
            <person name="Takano H."/>
            <person name="Ohta N."/>
            <person name="Kuroiwa H."/>
            <person name="Tanaka K."/>
            <person name="Shimizu N."/>
            <person name="Sugano S."/>
            <person name="Sato N."/>
            <person name="Nozaki H."/>
            <person name="Ogasawara N."/>
            <person name="Kohara Y."/>
            <person name="Kuroiwa T."/>
        </authorList>
    </citation>
    <scope>NUCLEOTIDE SEQUENCE [LARGE SCALE GENOMIC DNA]</scope>
    <source>
        <strain evidence="6 7">10D</strain>
    </source>
</reference>
<reference evidence="6 7" key="2">
    <citation type="journal article" date="2007" name="BMC Biol.">
        <title>A 100%-complete sequence reveals unusually simple genomic features in the hot-spring red alga Cyanidioschyzon merolae.</title>
        <authorList>
            <person name="Nozaki H."/>
            <person name="Takano H."/>
            <person name="Misumi O."/>
            <person name="Terasawa K."/>
            <person name="Matsuzaki M."/>
            <person name="Maruyama S."/>
            <person name="Nishida K."/>
            <person name="Yagisawa F."/>
            <person name="Yoshida Y."/>
            <person name="Fujiwara T."/>
            <person name="Takio S."/>
            <person name="Tamura K."/>
            <person name="Chung S.J."/>
            <person name="Nakamura S."/>
            <person name="Kuroiwa H."/>
            <person name="Tanaka K."/>
            <person name="Sato N."/>
            <person name="Kuroiwa T."/>
        </authorList>
    </citation>
    <scope>NUCLEOTIDE SEQUENCE [LARGE SCALE GENOMIC DNA]</scope>
    <source>
        <strain evidence="6 7">10D</strain>
    </source>
</reference>
<evidence type="ECO:0000256" key="4">
    <source>
        <dbReference type="SAM" id="MobiDB-lite"/>
    </source>
</evidence>
<sequence>MASKGGQEFTDCNEYDSETMFAERHAEEHPSEEAVQPGSLPATPRASSLDVPFASPATFKLVELLGQGSYGEVWLAVSRASDSQFVIKRLHRYPFARNHELERWRLWNAPSSNAAPIDYAERERELVSQIPPHPNLVQCIAWLPWSFPEEANEAGLGSEGVEPDLALVMERGYPLAHLFQRDQNLVSDSLWLRLIRVVCRALFSALAHLHAHGFVHRDIRLDHVLSRVDPEALGLSLQAGRLPQAETFFLCDYSLLRRCSANTDADGASSPTLTYAPMRSPELYFGETRRLPSSDIWAAGCVLLELLFRQAGEPVFDCGTGTAMSELRSLKTVFDLLGNPPECFKQQPLAPASHTESVSSPHGSDNIAARIHRCWNNDVDQDVIEQAIDLVQRLLDYCEARRPAAVQVLEHPFLQI</sequence>
<dbReference type="Gene3D" id="3.30.200.20">
    <property type="entry name" value="Phosphorylase Kinase, domain 1"/>
    <property type="match status" value="1"/>
</dbReference>
<dbReference type="GO" id="GO:0004672">
    <property type="term" value="F:protein kinase activity"/>
    <property type="evidence" value="ECO:0007669"/>
    <property type="project" value="InterPro"/>
</dbReference>
<evidence type="ECO:0000259" key="5">
    <source>
        <dbReference type="PROSITE" id="PS50011"/>
    </source>
</evidence>
<gene>
    <name evidence="6" type="ORF">CYME_CMH187C</name>
</gene>
<dbReference type="SMART" id="SM00220">
    <property type="entry name" value="S_TKc"/>
    <property type="match status" value="1"/>
</dbReference>
<protein>
    <submittedName>
        <fullName evidence="6">Similar to shaggy-related protein kinase</fullName>
    </submittedName>
</protein>
<dbReference type="InterPro" id="IPR017441">
    <property type="entry name" value="Protein_kinase_ATP_BS"/>
</dbReference>
<dbReference type="PROSITE" id="PS50011">
    <property type="entry name" value="PROTEIN_KINASE_DOM"/>
    <property type="match status" value="1"/>
</dbReference>
<evidence type="ECO:0000256" key="3">
    <source>
        <dbReference type="PROSITE-ProRule" id="PRU10141"/>
    </source>
</evidence>
<keyword evidence="1 3" id="KW-0547">Nucleotide-binding</keyword>
<dbReference type="InterPro" id="IPR050117">
    <property type="entry name" value="MAPK"/>
</dbReference>
<dbReference type="STRING" id="280699.M1VBT1"/>
<evidence type="ECO:0000256" key="2">
    <source>
        <dbReference type="ARBA" id="ARBA00022840"/>
    </source>
</evidence>
<keyword evidence="6" id="KW-0418">Kinase</keyword>
<dbReference type="AlphaFoldDB" id="M1VBT1"/>
<dbReference type="GO" id="GO:0005524">
    <property type="term" value="F:ATP binding"/>
    <property type="evidence" value="ECO:0007669"/>
    <property type="project" value="UniProtKB-UniRule"/>
</dbReference>
<dbReference type="Gene3D" id="1.10.510.10">
    <property type="entry name" value="Transferase(Phosphotransferase) domain 1"/>
    <property type="match status" value="1"/>
</dbReference>
<dbReference type="SUPFAM" id="SSF56112">
    <property type="entry name" value="Protein kinase-like (PK-like)"/>
    <property type="match status" value="1"/>
</dbReference>
<dbReference type="Pfam" id="PF00069">
    <property type="entry name" value="Pkinase"/>
    <property type="match status" value="1"/>
</dbReference>
<evidence type="ECO:0000256" key="1">
    <source>
        <dbReference type="ARBA" id="ARBA00022741"/>
    </source>
</evidence>
<feature type="binding site" evidence="3">
    <location>
        <position position="88"/>
    </location>
    <ligand>
        <name>ATP</name>
        <dbReference type="ChEBI" id="CHEBI:30616"/>
    </ligand>
</feature>
<keyword evidence="7" id="KW-1185">Reference proteome</keyword>
<name>M1VBT1_CYAM1</name>